<accession>A0ABW4S694</accession>
<dbReference type="SUPFAM" id="SSF52833">
    <property type="entry name" value="Thioredoxin-like"/>
    <property type="match status" value="1"/>
</dbReference>
<dbReference type="PANTHER" id="PTHR30041:SF8">
    <property type="entry name" value="PROTEIN YFFB"/>
    <property type="match status" value="1"/>
</dbReference>
<reference evidence="4" key="1">
    <citation type="journal article" date="2019" name="Int. J. Syst. Evol. Microbiol.">
        <title>The Global Catalogue of Microorganisms (GCM) 10K type strain sequencing project: providing services to taxonomists for standard genome sequencing and annotation.</title>
        <authorList>
            <consortium name="The Broad Institute Genomics Platform"/>
            <consortium name="The Broad Institute Genome Sequencing Center for Infectious Disease"/>
            <person name="Wu L."/>
            <person name="Ma J."/>
        </authorList>
    </citation>
    <scope>NUCLEOTIDE SEQUENCE [LARGE SCALE GENOMIC DNA]</scope>
    <source>
        <strain evidence="4">CGMCC 4.7242</strain>
    </source>
</reference>
<evidence type="ECO:0000313" key="3">
    <source>
        <dbReference type="EMBL" id="MFD1912898.1"/>
    </source>
</evidence>
<dbReference type="InterPro" id="IPR006660">
    <property type="entry name" value="Arsenate_reductase-like"/>
</dbReference>
<dbReference type="InterPro" id="IPR036249">
    <property type="entry name" value="Thioredoxin-like_sf"/>
</dbReference>
<comment type="similarity">
    <text evidence="1 2">Belongs to the ArsC family.</text>
</comment>
<protein>
    <submittedName>
        <fullName evidence="3">ArsC/Spx/MgsR family protein</fullName>
    </submittedName>
</protein>
<gene>
    <name evidence="3" type="ORF">ACFSGJ_11820</name>
</gene>
<dbReference type="PANTHER" id="PTHR30041">
    <property type="entry name" value="ARSENATE REDUCTASE"/>
    <property type="match status" value="1"/>
</dbReference>
<proteinExistence type="inferred from homology"/>
<name>A0ABW4S694_9RHOB</name>
<dbReference type="PROSITE" id="PS51353">
    <property type="entry name" value="ARSC"/>
    <property type="match status" value="1"/>
</dbReference>
<organism evidence="3 4">
    <name type="scientific">Halodurantibacterium flavum</name>
    <dbReference type="NCBI Taxonomy" id="1382802"/>
    <lineage>
        <taxon>Bacteria</taxon>
        <taxon>Pseudomonadati</taxon>
        <taxon>Pseudomonadota</taxon>
        <taxon>Alphaproteobacteria</taxon>
        <taxon>Rhodobacterales</taxon>
        <taxon>Paracoccaceae</taxon>
        <taxon>Halodurantibacterium</taxon>
    </lineage>
</organism>
<sequence length="111" mass="12218">MSGLTLFGIATCDTCRKARRALEDAGQDVTFRDVRAEPLSAAEILRLEAQFGDRIVNRASTTWRNLPEAERARPTAELLGAHPTLMKRPVIARGEELFLGWGKDVQAALLA</sequence>
<dbReference type="EMBL" id="JBHUGH010000009">
    <property type="protein sequence ID" value="MFD1912898.1"/>
    <property type="molecule type" value="Genomic_DNA"/>
</dbReference>
<dbReference type="RefSeq" id="WP_390261843.1">
    <property type="nucleotide sequence ID" value="NZ_JBHUGH010000009.1"/>
</dbReference>
<evidence type="ECO:0000313" key="4">
    <source>
        <dbReference type="Proteomes" id="UP001597353"/>
    </source>
</evidence>
<evidence type="ECO:0000256" key="2">
    <source>
        <dbReference type="PROSITE-ProRule" id="PRU01282"/>
    </source>
</evidence>
<dbReference type="Pfam" id="PF03960">
    <property type="entry name" value="ArsC"/>
    <property type="match status" value="1"/>
</dbReference>
<comment type="caution">
    <text evidence="3">The sequence shown here is derived from an EMBL/GenBank/DDBJ whole genome shotgun (WGS) entry which is preliminary data.</text>
</comment>
<evidence type="ECO:0000256" key="1">
    <source>
        <dbReference type="ARBA" id="ARBA00007198"/>
    </source>
</evidence>
<dbReference type="Gene3D" id="3.40.30.10">
    <property type="entry name" value="Glutaredoxin"/>
    <property type="match status" value="1"/>
</dbReference>
<keyword evidence="4" id="KW-1185">Reference proteome</keyword>
<dbReference type="Proteomes" id="UP001597353">
    <property type="component" value="Unassembled WGS sequence"/>
</dbReference>